<evidence type="ECO:0000313" key="3">
    <source>
        <dbReference type="EMBL" id="CAJ1398898.1"/>
    </source>
</evidence>
<keyword evidence="4" id="KW-1185">Reference proteome</keyword>
<comment type="caution">
    <text evidence="3">The sequence shown here is derived from an EMBL/GenBank/DDBJ whole genome shotgun (WGS) entry which is preliminary data.</text>
</comment>
<proteinExistence type="predicted"/>
<reference evidence="3" key="1">
    <citation type="submission" date="2023-08" db="EMBL/GenBank/DDBJ databases">
        <authorList>
            <person name="Chen Y."/>
            <person name="Shah S."/>
            <person name="Dougan E. K."/>
            <person name="Thang M."/>
            <person name="Chan C."/>
        </authorList>
    </citation>
    <scope>NUCLEOTIDE SEQUENCE</scope>
</reference>
<dbReference type="AlphaFoldDB" id="A0AA36J3G2"/>
<dbReference type="InterPro" id="IPR025197">
    <property type="entry name" value="DUF4116"/>
</dbReference>
<name>A0AA36J3G2_9DINO</name>
<evidence type="ECO:0000259" key="2">
    <source>
        <dbReference type="Pfam" id="PF13475"/>
    </source>
</evidence>
<feature type="domain" description="DUF4116" evidence="2">
    <location>
        <begin position="255"/>
        <end position="303"/>
    </location>
</feature>
<dbReference type="Pfam" id="PF13475">
    <property type="entry name" value="DUF4116"/>
    <property type="match status" value="5"/>
</dbReference>
<protein>
    <recommendedName>
        <fullName evidence="2">DUF4116 domain-containing protein</fullName>
    </recommendedName>
</protein>
<evidence type="ECO:0000313" key="4">
    <source>
        <dbReference type="Proteomes" id="UP001178507"/>
    </source>
</evidence>
<feature type="domain" description="DUF4116" evidence="2">
    <location>
        <begin position="307"/>
        <end position="356"/>
    </location>
</feature>
<feature type="domain" description="DUF4116" evidence="2">
    <location>
        <begin position="108"/>
        <end position="153"/>
    </location>
</feature>
<feature type="domain" description="DUF4116" evidence="2">
    <location>
        <begin position="55"/>
        <end position="103"/>
    </location>
</feature>
<feature type="domain" description="DUF4116" evidence="2">
    <location>
        <begin position="155"/>
        <end position="203"/>
    </location>
</feature>
<feature type="region of interest" description="Disordered" evidence="1">
    <location>
        <begin position="817"/>
        <end position="836"/>
    </location>
</feature>
<dbReference type="EMBL" id="CAUJNA010003315">
    <property type="protein sequence ID" value="CAJ1398898.1"/>
    <property type="molecule type" value="Genomic_DNA"/>
</dbReference>
<accession>A0AA36J3G2</accession>
<evidence type="ECO:0000256" key="1">
    <source>
        <dbReference type="SAM" id="MobiDB-lite"/>
    </source>
</evidence>
<sequence>MCSRLRVGLGLLGASCELALLVRSPAQQELLEQLRGACCPSRALAAAGKRGVALDKEIVLAAVQKDPECLEDLDDVWRADREVVLDSVRASGLALQFASEALRRDHSVVAQALEQDGDALQYASDELRSQRPLVLQAVRSKPSSLQHASDQLKDDRGFLLELLPLDGTLLKFAPKHLQQDKEVALAAVRRAGEALHFASAELRGDRELALEALAQNVDAWIYVEAPAREDKAVLLEALSGDGNLLAEISEPLRGCKELVLAAVTSRGTALQFASARLRADREVVLAAVSSHCDALQDAAPELKVSSDKEIMMAAVAQDGNMLMFAAEPLRNDRQLVTAALLCSGAKVLCHASEELRFGCVAPLALESITQPFRDSWGLPIPRTDLFGSYPLARGSLYSDNWLLAIYLWLEQLALQAVEELIQLHLCSDHAAEGWSSPLVANLPITRLGDLRQEDIARYVPIRKDLVSTLSHESTATKIYQWIMAYQESKSYLSYTRVNARILACELLKEWAYAHRHLQDRDVEMQAVCRYKEFAAHLLYFHEKWAESEHGATRSKYLGQPHGILRSKHKETFVSLLVKVQEALAKLQVHLEKAENSESHCSVFLGQVVELFQNLLDQAAGICFLGPTEHSQDLTEGHEDFSLEVLAKQRLAIQGHQSEVFWSTDWGRVLDAALRQGDPEKFQALGSWLIFYQEKGTACKMCRYYSQSAAEQRLRQMPRAAILLGPGPEYRRTLNRKDLEHQVEPLIEAIDAHLLVIGAKEPELNQVPEVAETDGDLWDFLQSETPAPLASRISHTLEHLPEEDAGQGYARARALSMGDCSTNGSTRRRGQSESSIDTEAVEELGSLGQEVELVRAKWTAQNWSRSGLAADGASPEALPQVVLQMAEDLATLLEIRRTILGPLEGVCVQLGTLRSRRVLHTALARLTLHVDHFVECAMQFHQLFEAKLFDSLRSTEKPAFLSVQKPPVQRSYRRCFQRALALRKEIVKKVQKLAEAMPLQSTEDEQCSFEQLKTSMTALAQALWTGPPNPALADGRLLALGDQRRFVAKVGPIGAPKLCFWAAEL</sequence>
<organism evidence="3 4">
    <name type="scientific">Effrenium voratum</name>
    <dbReference type="NCBI Taxonomy" id="2562239"/>
    <lineage>
        <taxon>Eukaryota</taxon>
        <taxon>Sar</taxon>
        <taxon>Alveolata</taxon>
        <taxon>Dinophyceae</taxon>
        <taxon>Suessiales</taxon>
        <taxon>Symbiodiniaceae</taxon>
        <taxon>Effrenium</taxon>
    </lineage>
</organism>
<gene>
    <name evidence="3" type="ORF">EVOR1521_LOCUS22546</name>
</gene>
<dbReference type="Proteomes" id="UP001178507">
    <property type="component" value="Unassembled WGS sequence"/>
</dbReference>